<dbReference type="InterPro" id="IPR011545">
    <property type="entry name" value="DEAD/DEAH_box_helicase_dom"/>
</dbReference>
<dbReference type="Pfam" id="PF00271">
    <property type="entry name" value="Helicase_C"/>
    <property type="match status" value="1"/>
</dbReference>
<accession>A0A921DXL5</accession>
<evidence type="ECO:0000256" key="5">
    <source>
        <dbReference type="ARBA" id="ARBA00038437"/>
    </source>
</evidence>
<gene>
    <name evidence="11" type="ORF">K8V35_05525</name>
</gene>
<feature type="domain" description="Helicase C-terminal" evidence="9">
    <location>
        <begin position="227"/>
        <end position="376"/>
    </location>
</feature>
<keyword evidence="1" id="KW-0547">Nucleotide-binding</keyword>
<dbReference type="CDD" id="cd18787">
    <property type="entry name" value="SF2_C_DEAD"/>
    <property type="match status" value="1"/>
</dbReference>
<keyword evidence="2" id="KW-0378">Hydrolase</keyword>
<dbReference type="Proteomes" id="UP000763505">
    <property type="component" value="Unassembled WGS sequence"/>
</dbReference>
<protein>
    <submittedName>
        <fullName evidence="11">DEAD/DEAH box helicase</fullName>
    </submittedName>
</protein>
<dbReference type="SUPFAM" id="SSF52540">
    <property type="entry name" value="P-loop containing nucleoside triphosphate hydrolases"/>
    <property type="match status" value="1"/>
</dbReference>
<dbReference type="PROSITE" id="PS51192">
    <property type="entry name" value="HELICASE_ATP_BIND_1"/>
    <property type="match status" value="1"/>
</dbReference>
<dbReference type="CDD" id="cd00268">
    <property type="entry name" value="DEADc"/>
    <property type="match status" value="1"/>
</dbReference>
<evidence type="ECO:0000256" key="2">
    <source>
        <dbReference type="ARBA" id="ARBA00022801"/>
    </source>
</evidence>
<feature type="domain" description="Helicase ATP-binding" evidence="8">
    <location>
        <begin position="33"/>
        <end position="204"/>
    </location>
</feature>
<dbReference type="InterPro" id="IPR001650">
    <property type="entry name" value="Helicase_C-like"/>
</dbReference>
<dbReference type="PROSITE" id="PS51195">
    <property type="entry name" value="Q_MOTIF"/>
    <property type="match status" value="1"/>
</dbReference>
<dbReference type="Pfam" id="PF00270">
    <property type="entry name" value="DEAD"/>
    <property type="match status" value="1"/>
</dbReference>
<dbReference type="PROSITE" id="PS51194">
    <property type="entry name" value="HELICASE_CTER"/>
    <property type="match status" value="1"/>
</dbReference>
<sequence length="435" mass="49664">MNAFKRFQISDDMLEAIESIGFTHPTLVQERVIPKVGRGKQVIVQSETGSGKSHSFLIPIVDDIDTEQNTTQAIILAPTRELARQLYGMTQVLLEKFPEHKSQLFIGGNDINRDMERAEQQPHIVIGTPNRILSLIQSGSLKVSAAQKIVIDEADIMIDLGFLDTINQIASHLKQGSQFLVFSATIPEQLRVFLRKYIGDIDVIVIETPKNKASIHFSLVQVKDDDKLQKTLELVKTITPYIGIIFANSKERVDELYDFLLSEGVDVGLFHGGLKPRERKNEIKRIRDLEYTWVVASDLAARGLDIDGASHVINYDIPKEEEFFTHRVGRVGRGNYEGVAITLYTNRDENLVDRLEKKGYKFNNEDIIDGALAPVKSRKKRSTRVRKEAELEKQLVHKVRRSKKVKPGYKKKFQEELNQLKREARRKHSKQSKKR</sequence>
<feature type="short sequence motif" description="Q motif" evidence="6">
    <location>
        <begin position="2"/>
        <end position="30"/>
    </location>
</feature>
<reference evidence="11" key="2">
    <citation type="submission" date="2021-09" db="EMBL/GenBank/DDBJ databases">
        <authorList>
            <person name="Gilroy R."/>
        </authorList>
    </citation>
    <scope>NUCLEOTIDE SEQUENCE</scope>
    <source>
        <strain evidence="11">6019</strain>
    </source>
</reference>
<evidence type="ECO:0000259" key="8">
    <source>
        <dbReference type="PROSITE" id="PS51192"/>
    </source>
</evidence>
<dbReference type="GO" id="GO:0003724">
    <property type="term" value="F:RNA helicase activity"/>
    <property type="evidence" value="ECO:0007669"/>
    <property type="project" value="InterPro"/>
</dbReference>
<dbReference type="PANTHER" id="PTHR47959">
    <property type="entry name" value="ATP-DEPENDENT RNA HELICASE RHLE-RELATED"/>
    <property type="match status" value="1"/>
</dbReference>
<dbReference type="InterPro" id="IPR050079">
    <property type="entry name" value="DEAD_box_RNA_helicase"/>
</dbReference>
<evidence type="ECO:0000313" key="11">
    <source>
        <dbReference type="EMBL" id="HJE19793.1"/>
    </source>
</evidence>
<evidence type="ECO:0000256" key="4">
    <source>
        <dbReference type="ARBA" id="ARBA00022840"/>
    </source>
</evidence>
<reference evidence="11" key="1">
    <citation type="journal article" date="2021" name="PeerJ">
        <title>Extensive microbial diversity within the chicken gut microbiome revealed by metagenomics and culture.</title>
        <authorList>
            <person name="Gilroy R."/>
            <person name="Ravi A."/>
            <person name="Getino M."/>
            <person name="Pursley I."/>
            <person name="Horton D.L."/>
            <person name="Alikhan N.F."/>
            <person name="Baker D."/>
            <person name="Gharbi K."/>
            <person name="Hall N."/>
            <person name="Watson M."/>
            <person name="Adriaenssens E.M."/>
            <person name="Foster-Nyarko E."/>
            <person name="Jarju S."/>
            <person name="Secka A."/>
            <person name="Antonio M."/>
            <person name="Oren A."/>
            <person name="Chaudhuri R.R."/>
            <person name="La Ragione R."/>
            <person name="Hildebrand F."/>
            <person name="Pallen M.J."/>
        </authorList>
    </citation>
    <scope>NUCLEOTIDE SEQUENCE</scope>
    <source>
        <strain evidence="11">6019</strain>
    </source>
</reference>
<organism evidence="11 12">
    <name type="scientific">Aliicoccus persicus</name>
    <dbReference type="NCBI Taxonomy" id="930138"/>
    <lineage>
        <taxon>Bacteria</taxon>
        <taxon>Bacillati</taxon>
        <taxon>Bacillota</taxon>
        <taxon>Bacilli</taxon>
        <taxon>Bacillales</taxon>
        <taxon>Staphylococcaceae</taxon>
        <taxon>Aliicoccus</taxon>
    </lineage>
</organism>
<name>A0A921DXL5_9STAP</name>
<dbReference type="GO" id="GO:0005524">
    <property type="term" value="F:ATP binding"/>
    <property type="evidence" value="ECO:0007669"/>
    <property type="project" value="UniProtKB-KW"/>
</dbReference>
<keyword evidence="4" id="KW-0067">ATP-binding</keyword>
<dbReference type="InterPro" id="IPR044742">
    <property type="entry name" value="DEAD/DEAH_RhlB"/>
</dbReference>
<dbReference type="InterPro" id="IPR027417">
    <property type="entry name" value="P-loop_NTPase"/>
</dbReference>
<evidence type="ECO:0000259" key="10">
    <source>
        <dbReference type="PROSITE" id="PS51195"/>
    </source>
</evidence>
<dbReference type="GO" id="GO:0003676">
    <property type="term" value="F:nucleic acid binding"/>
    <property type="evidence" value="ECO:0007669"/>
    <property type="project" value="InterPro"/>
</dbReference>
<dbReference type="InterPro" id="IPR014001">
    <property type="entry name" value="Helicase_ATP-bd"/>
</dbReference>
<dbReference type="PANTHER" id="PTHR47959:SF1">
    <property type="entry name" value="ATP-DEPENDENT RNA HELICASE DBPA"/>
    <property type="match status" value="1"/>
</dbReference>
<proteinExistence type="inferred from homology"/>
<evidence type="ECO:0000256" key="3">
    <source>
        <dbReference type="ARBA" id="ARBA00022806"/>
    </source>
</evidence>
<dbReference type="AlphaFoldDB" id="A0A921DXL5"/>
<dbReference type="SMART" id="SM00487">
    <property type="entry name" value="DEXDc"/>
    <property type="match status" value="1"/>
</dbReference>
<dbReference type="Gene3D" id="3.40.50.300">
    <property type="entry name" value="P-loop containing nucleotide triphosphate hydrolases"/>
    <property type="match status" value="2"/>
</dbReference>
<keyword evidence="3 11" id="KW-0347">Helicase</keyword>
<feature type="compositionally biased region" description="Basic and acidic residues" evidence="7">
    <location>
        <begin position="412"/>
        <end position="422"/>
    </location>
</feature>
<dbReference type="GO" id="GO:0005829">
    <property type="term" value="C:cytosol"/>
    <property type="evidence" value="ECO:0007669"/>
    <property type="project" value="TreeGrafter"/>
</dbReference>
<feature type="compositionally biased region" description="Basic residues" evidence="7">
    <location>
        <begin position="397"/>
        <end position="411"/>
    </location>
</feature>
<evidence type="ECO:0000259" key="9">
    <source>
        <dbReference type="PROSITE" id="PS51194"/>
    </source>
</evidence>
<evidence type="ECO:0000256" key="1">
    <source>
        <dbReference type="ARBA" id="ARBA00022741"/>
    </source>
</evidence>
<feature type="domain" description="DEAD-box RNA helicase Q" evidence="10">
    <location>
        <begin position="2"/>
        <end position="30"/>
    </location>
</feature>
<dbReference type="GO" id="GO:0016787">
    <property type="term" value="F:hydrolase activity"/>
    <property type="evidence" value="ECO:0007669"/>
    <property type="project" value="UniProtKB-KW"/>
</dbReference>
<evidence type="ECO:0000256" key="7">
    <source>
        <dbReference type="SAM" id="MobiDB-lite"/>
    </source>
</evidence>
<evidence type="ECO:0000256" key="6">
    <source>
        <dbReference type="PROSITE-ProRule" id="PRU00552"/>
    </source>
</evidence>
<dbReference type="InterPro" id="IPR014014">
    <property type="entry name" value="RNA_helicase_DEAD_Q_motif"/>
</dbReference>
<dbReference type="EMBL" id="DYYI01000059">
    <property type="protein sequence ID" value="HJE19793.1"/>
    <property type="molecule type" value="Genomic_DNA"/>
</dbReference>
<feature type="compositionally biased region" description="Basic residues" evidence="7">
    <location>
        <begin position="423"/>
        <end position="435"/>
    </location>
</feature>
<feature type="region of interest" description="Disordered" evidence="7">
    <location>
        <begin position="397"/>
        <end position="435"/>
    </location>
</feature>
<evidence type="ECO:0000313" key="12">
    <source>
        <dbReference type="Proteomes" id="UP000763505"/>
    </source>
</evidence>
<comment type="caution">
    <text evidence="11">The sequence shown here is derived from an EMBL/GenBank/DDBJ whole genome shotgun (WGS) entry which is preliminary data.</text>
</comment>
<dbReference type="SMART" id="SM00490">
    <property type="entry name" value="HELICc"/>
    <property type="match status" value="1"/>
</dbReference>
<comment type="similarity">
    <text evidence="5">Belongs to the DEAD box helicase family.</text>
</comment>